<gene>
    <name evidence="1" type="ORF">F5147DRAFT_646924</name>
</gene>
<comment type="caution">
    <text evidence="1">The sequence shown here is derived from an EMBL/GenBank/DDBJ whole genome shotgun (WGS) entry which is preliminary data.</text>
</comment>
<keyword evidence="2" id="KW-1185">Reference proteome</keyword>
<dbReference type="EMBL" id="JABBWM010000001">
    <property type="protein sequence ID" value="KAG2120406.1"/>
    <property type="molecule type" value="Genomic_DNA"/>
</dbReference>
<accession>A0A9P7FLT9</accession>
<name>A0A9P7FLT9_9AGAM</name>
<dbReference type="OrthoDB" id="2688800at2759"/>
<dbReference type="AlphaFoldDB" id="A0A9P7FLT9"/>
<evidence type="ECO:0000313" key="2">
    <source>
        <dbReference type="Proteomes" id="UP000823399"/>
    </source>
</evidence>
<protein>
    <submittedName>
        <fullName evidence="1">Uncharacterized protein</fullName>
    </submittedName>
</protein>
<organism evidence="1 2">
    <name type="scientific">Suillus discolor</name>
    <dbReference type="NCBI Taxonomy" id="1912936"/>
    <lineage>
        <taxon>Eukaryota</taxon>
        <taxon>Fungi</taxon>
        <taxon>Dikarya</taxon>
        <taxon>Basidiomycota</taxon>
        <taxon>Agaricomycotina</taxon>
        <taxon>Agaricomycetes</taxon>
        <taxon>Agaricomycetidae</taxon>
        <taxon>Boletales</taxon>
        <taxon>Suillineae</taxon>
        <taxon>Suillaceae</taxon>
        <taxon>Suillus</taxon>
    </lineage>
</organism>
<proteinExistence type="predicted"/>
<reference evidence="1" key="1">
    <citation type="journal article" date="2020" name="New Phytol.">
        <title>Comparative genomics reveals dynamic genome evolution in host specialist ectomycorrhizal fungi.</title>
        <authorList>
            <person name="Lofgren L.A."/>
            <person name="Nguyen N.H."/>
            <person name="Vilgalys R."/>
            <person name="Ruytinx J."/>
            <person name="Liao H.L."/>
            <person name="Branco S."/>
            <person name="Kuo A."/>
            <person name="LaButti K."/>
            <person name="Lipzen A."/>
            <person name="Andreopoulos W."/>
            <person name="Pangilinan J."/>
            <person name="Riley R."/>
            <person name="Hundley H."/>
            <person name="Na H."/>
            <person name="Barry K."/>
            <person name="Grigoriev I.V."/>
            <person name="Stajich J.E."/>
            <person name="Kennedy P.G."/>
        </authorList>
    </citation>
    <scope>NUCLEOTIDE SEQUENCE</scope>
    <source>
        <strain evidence="1">FC423</strain>
    </source>
</reference>
<dbReference type="Proteomes" id="UP000823399">
    <property type="component" value="Unassembled WGS sequence"/>
</dbReference>
<dbReference type="RefSeq" id="XP_041299782.1">
    <property type="nucleotide sequence ID" value="XM_041433159.1"/>
</dbReference>
<evidence type="ECO:0000313" key="1">
    <source>
        <dbReference type="EMBL" id="KAG2120406.1"/>
    </source>
</evidence>
<dbReference type="GeneID" id="64695418"/>
<sequence length="175" mass="19524">MADSTPYLALAKVPEWLPGAGFKRLAREWCDTPEEMASAPYKFIKDQMVTNMFSRTLSAEEDYTVKWFAVSVHGGGSDTANTPSLRSSNASLMHLAAVLYSHSAALPQMTCNDSNLWNSTLSTINESTTGYILKPSWRLSIMTTGRWYVWDAASQLYTMCCLRRSQSVRDTSIIS</sequence>